<keyword evidence="3" id="KW-1185">Reference proteome</keyword>
<sequence>MSDPIRNPLDRQPSSSSLEQSLRMLNPPQEAPITIYPGPSSSNANLSKADLEIAQRLETLRKRHNENIPTEEEMASRLAQIKGLPSDHYIRTQPAYQRPDTRSNIEKSDDLLTQVMAEVAIDAAAPKPEDELEARLARLRGDEHHRGGASAVPLEGAIALPPPTIANSIPRSYAAPSQSRMDNSIGDDLDDLTLDELHEIFGGVSH</sequence>
<protein>
    <submittedName>
        <fullName evidence="2">Uncharacterized protein</fullName>
    </submittedName>
</protein>
<dbReference type="PANTHER" id="PTHR46603:SF1">
    <property type="entry name" value="ABSCISSION_NOCUT CHECKPOINT REGULATOR"/>
    <property type="match status" value="1"/>
</dbReference>
<dbReference type="Proteomes" id="UP001497623">
    <property type="component" value="Unassembled WGS sequence"/>
</dbReference>
<name>A0AAV2QIU9_MEGNR</name>
<dbReference type="GO" id="GO:0005813">
    <property type="term" value="C:centrosome"/>
    <property type="evidence" value="ECO:0007669"/>
    <property type="project" value="TreeGrafter"/>
</dbReference>
<dbReference type="GO" id="GO:0032266">
    <property type="term" value="F:phosphatidylinositol-3-phosphate binding"/>
    <property type="evidence" value="ECO:0007669"/>
    <property type="project" value="TreeGrafter"/>
</dbReference>
<dbReference type="GO" id="GO:0044878">
    <property type="term" value="P:mitotic cytokinesis checkpoint signaling"/>
    <property type="evidence" value="ECO:0007669"/>
    <property type="project" value="TreeGrafter"/>
</dbReference>
<organism evidence="2 3">
    <name type="scientific">Meganyctiphanes norvegica</name>
    <name type="common">Northern krill</name>
    <name type="synonym">Thysanopoda norvegica</name>
    <dbReference type="NCBI Taxonomy" id="48144"/>
    <lineage>
        <taxon>Eukaryota</taxon>
        <taxon>Metazoa</taxon>
        <taxon>Ecdysozoa</taxon>
        <taxon>Arthropoda</taxon>
        <taxon>Crustacea</taxon>
        <taxon>Multicrustacea</taxon>
        <taxon>Malacostraca</taxon>
        <taxon>Eumalacostraca</taxon>
        <taxon>Eucarida</taxon>
        <taxon>Euphausiacea</taxon>
        <taxon>Euphausiidae</taxon>
        <taxon>Meganyctiphanes</taxon>
    </lineage>
</organism>
<dbReference type="AlphaFoldDB" id="A0AAV2QIU9"/>
<gene>
    <name evidence="2" type="ORF">MNOR_LOCUS11854</name>
</gene>
<dbReference type="PANTHER" id="PTHR46603">
    <property type="entry name" value="ABSCISSION/NOCUT CHECKPOINT REGULATOR"/>
    <property type="match status" value="1"/>
</dbReference>
<dbReference type="GO" id="GO:0030496">
    <property type="term" value="C:midbody"/>
    <property type="evidence" value="ECO:0007669"/>
    <property type="project" value="TreeGrafter"/>
</dbReference>
<accession>A0AAV2QIU9</accession>
<comment type="caution">
    <text evidence="2">The sequence shown here is derived from an EMBL/GenBank/DDBJ whole genome shotgun (WGS) entry which is preliminary data.</text>
</comment>
<dbReference type="GO" id="GO:0032154">
    <property type="term" value="C:cleavage furrow"/>
    <property type="evidence" value="ECO:0007669"/>
    <property type="project" value="TreeGrafter"/>
</dbReference>
<proteinExistence type="predicted"/>
<reference evidence="2 3" key="1">
    <citation type="submission" date="2024-05" db="EMBL/GenBank/DDBJ databases">
        <authorList>
            <person name="Wallberg A."/>
        </authorList>
    </citation>
    <scope>NUCLEOTIDE SEQUENCE [LARGE SCALE GENOMIC DNA]</scope>
</reference>
<dbReference type="GO" id="GO:0009838">
    <property type="term" value="P:abscission"/>
    <property type="evidence" value="ECO:0007669"/>
    <property type="project" value="TreeGrafter"/>
</dbReference>
<feature type="non-terminal residue" evidence="2">
    <location>
        <position position="206"/>
    </location>
</feature>
<evidence type="ECO:0000313" key="3">
    <source>
        <dbReference type="Proteomes" id="UP001497623"/>
    </source>
</evidence>
<feature type="region of interest" description="Disordered" evidence="1">
    <location>
        <begin position="1"/>
        <end position="45"/>
    </location>
</feature>
<evidence type="ECO:0000313" key="2">
    <source>
        <dbReference type="EMBL" id="CAL4082342.1"/>
    </source>
</evidence>
<evidence type="ECO:0000256" key="1">
    <source>
        <dbReference type="SAM" id="MobiDB-lite"/>
    </source>
</evidence>
<dbReference type="EMBL" id="CAXKWB010006324">
    <property type="protein sequence ID" value="CAL4082342.1"/>
    <property type="molecule type" value="Genomic_DNA"/>
</dbReference>